<reference evidence="6 7" key="1">
    <citation type="submission" date="2020-08" db="EMBL/GenBank/DDBJ databases">
        <title>Genome public.</title>
        <authorList>
            <person name="Liu C."/>
            <person name="Sun Q."/>
        </authorList>
    </citation>
    <scope>NUCLEOTIDE SEQUENCE [LARGE SCALE GENOMIC DNA]</scope>
    <source>
        <strain evidence="6 7">BX17</strain>
    </source>
</reference>
<evidence type="ECO:0000256" key="2">
    <source>
        <dbReference type="ARBA" id="ARBA00022723"/>
    </source>
</evidence>
<dbReference type="SFLD" id="SFLDS00029">
    <property type="entry name" value="Radical_SAM"/>
    <property type="match status" value="1"/>
</dbReference>
<keyword evidence="7" id="KW-1185">Reference proteome</keyword>
<dbReference type="SFLD" id="SFLDG01067">
    <property type="entry name" value="SPASM/twitch_domain_containing"/>
    <property type="match status" value="1"/>
</dbReference>
<dbReference type="Pfam" id="PF13186">
    <property type="entry name" value="SPASM"/>
    <property type="match status" value="1"/>
</dbReference>
<evidence type="ECO:0000256" key="3">
    <source>
        <dbReference type="ARBA" id="ARBA00023004"/>
    </source>
</evidence>
<keyword evidence="3" id="KW-0408">Iron</keyword>
<evidence type="ECO:0000256" key="4">
    <source>
        <dbReference type="ARBA" id="ARBA00023014"/>
    </source>
</evidence>
<dbReference type="InterPro" id="IPR058240">
    <property type="entry name" value="rSAM_sf"/>
</dbReference>
<dbReference type="GO" id="GO:0051536">
    <property type="term" value="F:iron-sulfur cluster binding"/>
    <property type="evidence" value="ECO:0007669"/>
    <property type="project" value="UniProtKB-KW"/>
</dbReference>
<dbReference type="InterPro" id="IPR023885">
    <property type="entry name" value="4Fe4S-binding_SPASM_dom"/>
</dbReference>
<dbReference type="AlphaFoldDB" id="A0A8I0DRD5"/>
<organism evidence="6 7">
    <name type="scientific">Blautia segnis</name>
    <dbReference type="NCBI Taxonomy" id="2763030"/>
    <lineage>
        <taxon>Bacteria</taxon>
        <taxon>Bacillati</taxon>
        <taxon>Bacillota</taxon>
        <taxon>Clostridia</taxon>
        <taxon>Lachnospirales</taxon>
        <taxon>Lachnospiraceae</taxon>
        <taxon>Blautia</taxon>
    </lineage>
</organism>
<accession>A0A8I0DRD5</accession>
<keyword evidence="4" id="KW-0411">Iron-sulfur</keyword>
<sequence>MKLIDKAKQAAVEGAVTKALEYLDKDPETNIPKLMDLVDKFTPKDWYKSQRDAIRNAIQDTNSNWYKLIMNLYQLDPGVRKVFFNNFIVNASLKGSARQEEVAAENNCNVPWAILLDPTSACNLHCTGCWAAEYGHKLNLDLETIDSIIRQGKELGVYMYIYTGGEPTVRKKDLIKLCEMHPDCEFLSFSNGTLFDEEFCDEILRVKNFVPAFSLEGSEEANDGRRGEGIYQKVMHAMKLLKDRGLPFGVSTCYTGMNVDSVSSEEYFDKLIDCGALFAWFFHYMPVGNDASPELLLTPEQREKMYRAIRQYRSTKAIFTLDFQNDAEFVHGCIAGGRHYLHINANGDVEPCVFIHYSNCNIKDTSLLDALKSPIFQAYHDNQPFNENMLRPCPMLENPEILRRLVEETGAKSTDLQSPESAEHLCGKCDKYAACWKEKADQLWDERQKEKAAKAGC</sequence>
<dbReference type="Proteomes" id="UP000652847">
    <property type="component" value="Unassembled WGS sequence"/>
</dbReference>
<protein>
    <submittedName>
        <fullName evidence="6">Radical SAM protein</fullName>
    </submittedName>
</protein>
<dbReference type="PANTHER" id="PTHR43524:SF1">
    <property type="entry name" value="RADICAL SAM SUPERFAMILY PROTEIN"/>
    <property type="match status" value="1"/>
</dbReference>
<evidence type="ECO:0000313" key="6">
    <source>
        <dbReference type="EMBL" id="MBC5650512.1"/>
    </source>
</evidence>
<dbReference type="InterPro" id="IPR013785">
    <property type="entry name" value="Aldolase_TIM"/>
</dbReference>
<keyword evidence="1" id="KW-0949">S-adenosyl-L-methionine</keyword>
<keyword evidence="2" id="KW-0479">Metal-binding</keyword>
<dbReference type="Pfam" id="PF04055">
    <property type="entry name" value="Radical_SAM"/>
    <property type="match status" value="1"/>
</dbReference>
<dbReference type="EMBL" id="JACOOT010000011">
    <property type="protein sequence ID" value="MBC5650512.1"/>
    <property type="molecule type" value="Genomic_DNA"/>
</dbReference>
<dbReference type="RefSeq" id="WP_117851276.1">
    <property type="nucleotide sequence ID" value="NZ_JACOOT010000011.1"/>
</dbReference>
<dbReference type="SUPFAM" id="SSF102114">
    <property type="entry name" value="Radical SAM enzymes"/>
    <property type="match status" value="1"/>
</dbReference>
<dbReference type="CDD" id="cd01335">
    <property type="entry name" value="Radical_SAM"/>
    <property type="match status" value="1"/>
</dbReference>
<dbReference type="CDD" id="cd21128">
    <property type="entry name" value="SPASM_rSAM"/>
    <property type="match status" value="1"/>
</dbReference>
<feature type="domain" description="Radical SAM core" evidence="5">
    <location>
        <begin position="108"/>
        <end position="322"/>
    </location>
</feature>
<dbReference type="PANTHER" id="PTHR43524">
    <property type="entry name" value="RADICAL SAM SUPERFAMILY PROTEIN"/>
    <property type="match status" value="1"/>
</dbReference>
<dbReference type="PROSITE" id="PS51918">
    <property type="entry name" value="RADICAL_SAM"/>
    <property type="match status" value="1"/>
</dbReference>
<evidence type="ECO:0000313" key="7">
    <source>
        <dbReference type="Proteomes" id="UP000652847"/>
    </source>
</evidence>
<dbReference type="GO" id="GO:0046872">
    <property type="term" value="F:metal ion binding"/>
    <property type="evidence" value="ECO:0007669"/>
    <property type="project" value="UniProtKB-KW"/>
</dbReference>
<comment type="caution">
    <text evidence="6">The sequence shown here is derived from an EMBL/GenBank/DDBJ whole genome shotgun (WGS) entry which is preliminary data.</text>
</comment>
<evidence type="ECO:0000259" key="5">
    <source>
        <dbReference type="PROSITE" id="PS51918"/>
    </source>
</evidence>
<gene>
    <name evidence="6" type="ORF">H8S54_05165</name>
</gene>
<dbReference type="GO" id="GO:0003824">
    <property type="term" value="F:catalytic activity"/>
    <property type="evidence" value="ECO:0007669"/>
    <property type="project" value="InterPro"/>
</dbReference>
<name>A0A8I0DRD5_9FIRM</name>
<dbReference type="Gene3D" id="3.20.20.70">
    <property type="entry name" value="Aldolase class I"/>
    <property type="match status" value="1"/>
</dbReference>
<proteinExistence type="predicted"/>
<evidence type="ECO:0000256" key="1">
    <source>
        <dbReference type="ARBA" id="ARBA00022691"/>
    </source>
</evidence>
<dbReference type="InterPro" id="IPR007197">
    <property type="entry name" value="rSAM"/>
</dbReference>